<dbReference type="RefSeq" id="WP_131004001.1">
    <property type="nucleotide sequence ID" value="NZ_JBHSZR010000001.1"/>
</dbReference>
<name>A0A4Q9GFT3_9HYPH</name>
<keyword evidence="2" id="KW-1185">Reference proteome</keyword>
<dbReference type="Proteomes" id="UP000291613">
    <property type="component" value="Unassembled WGS sequence"/>
</dbReference>
<evidence type="ECO:0000313" key="1">
    <source>
        <dbReference type="EMBL" id="TBN51837.1"/>
    </source>
</evidence>
<organism evidence="1 2">
    <name type="scientific">Hansschlegelia quercus</name>
    <dbReference type="NCBI Taxonomy" id="2528245"/>
    <lineage>
        <taxon>Bacteria</taxon>
        <taxon>Pseudomonadati</taxon>
        <taxon>Pseudomonadota</taxon>
        <taxon>Alphaproteobacteria</taxon>
        <taxon>Hyphomicrobiales</taxon>
        <taxon>Methylopilaceae</taxon>
        <taxon>Hansschlegelia</taxon>
    </lineage>
</organism>
<accession>A0A4Q9GFT3</accession>
<dbReference type="AlphaFoldDB" id="A0A4Q9GFT3"/>
<dbReference type="EMBL" id="SIUB01000006">
    <property type="protein sequence ID" value="TBN51837.1"/>
    <property type="molecule type" value="Genomic_DNA"/>
</dbReference>
<reference evidence="1 2" key="1">
    <citation type="submission" date="2019-02" db="EMBL/GenBank/DDBJ databases">
        <title>Hansschlegelia quercus sp. nov., a novel methylotrophic bacterium from buds of oak (Quercus robur L.).</title>
        <authorList>
            <person name="Agafonova N.V."/>
            <person name="Kaparullina E.N."/>
            <person name="Grouzdev D.S."/>
            <person name="Doronina N.V."/>
        </authorList>
    </citation>
    <scope>NUCLEOTIDE SEQUENCE [LARGE SCALE GENOMIC DNA]</scope>
    <source>
        <strain evidence="1 2">Dub</strain>
    </source>
</reference>
<comment type="caution">
    <text evidence="1">The sequence shown here is derived from an EMBL/GenBank/DDBJ whole genome shotgun (WGS) entry which is preliminary data.</text>
</comment>
<protein>
    <submittedName>
        <fullName evidence="1">Uncharacterized protein</fullName>
    </submittedName>
</protein>
<gene>
    <name evidence="1" type="ORF">EYR15_13130</name>
</gene>
<evidence type="ECO:0000313" key="2">
    <source>
        <dbReference type="Proteomes" id="UP000291613"/>
    </source>
</evidence>
<sequence length="107" mass="12105">MAEIDLTPTKAVVDAAKRGLKLREEFGRGGTEVGLARGRELAERRKLTPETVKKMRAYFARHEVDKKAENFGDDEKPSAGYIAWLLWGGEPGRTWAERQMERLEASD</sequence>
<proteinExistence type="predicted"/>
<dbReference type="OrthoDB" id="7270696at2"/>